<dbReference type="OrthoDB" id="366390at2759"/>
<evidence type="ECO:0000313" key="5">
    <source>
        <dbReference type="Proteomes" id="UP000677054"/>
    </source>
</evidence>
<dbReference type="Pfam" id="PF12796">
    <property type="entry name" value="Ank_2"/>
    <property type="match status" value="1"/>
</dbReference>
<evidence type="ECO:0008006" key="6">
    <source>
        <dbReference type="Google" id="ProtNLM"/>
    </source>
</evidence>
<dbReference type="PANTHER" id="PTHR24198:SF165">
    <property type="entry name" value="ANKYRIN REPEAT-CONTAINING PROTEIN-RELATED"/>
    <property type="match status" value="1"/>
</dbReference>
<proteinExistence type="predicted"/>
<evidence type="ECO:0000256" key="2">
    <source>
        <dbReference type="ARBA" id="ARBA00023043"/>
    </source>
</evidence>
<dbReference type="SUPFAM" id="SSF48403">
    <property type="entry name" value="Ankyrin repeat"/>
    <property type="match status" value="1"/>
</dbReference>
<protein>
    <recommendedName>
        <fullName evidence="6">Ankyrin repeat domain-containing protein</fullName>
    </recommendedName>
</protein>
<dbReference type="EMBL" id="LR900534">
    <property type="protein sequence ID" value="CAD7246020.1"/>
    <property type="molecule type" value="Genomic_DNA"/>
</dbReference>
<evidence type="ECO:0000256" key="1">
    <source>
        <dbReference type="ARBA" id="ARBA00022737"/>
    </source>
</evidence>
<dbReference type="InterPro" id="IPR036770">
    <property type="entry name" value="Ankyrin_rpt-contain_sf"/>
</dbReference>
<keyword evidence="1" id="KW-0677">Repeat</keyword>
<dbReference type="PANTHER" id="PTHR24198">
    <property type="entry name" value="ANKYRIN REPEAT AND PROTEIN KINASE DOMAIN-CONTAINING PROTEIN"/>
    <property type="match status" value="1"/>
</dbReference>
<dbReference type="AlphaFoldDB" id="A0A7R9A2Q3"/>
<dbReference type="PROSITE" id="PS50088">
    <property type="entry name" value="ANK_REPEAT"/>
    <property type="match status" value="1"/>
</dbReference>
<evidence type="ECO:0000313" key="4">
    <source>
        <dbReference type="EMBL" id="CAD7246020.1"/>
    </source>
</evidence>
<organism evidence="4">
    <name type="scientific">Darwinula stevensoni</name>
    <dbReference type="NCBI Taxonomy" id="69355"/>
    <lineage>
        <taxon>Eukaryota</taxon>
        <taxon>Metazoa</taxon>
        <taxon>Ecdysozoa</taxon>
        <taxon>Arthropoda</taxon>
        <taxon>Crustacea</taxon>
        <taxon>Oligostraca</taxon>
        <taxon>Ostracoda</taxon>
        <taxon>Podocopa</taxon>
        <taxon>Podocopida</taxon>
        <taxon>Darwinulocopina</taxon>
        <taxon>Darwinuloidea</taxon>
        <taxon>Darwinulidae</taxon>
        <taxon>Darwinula</taxon>
    </lineage>
</organism>
<dbReference type="EMBL" id="CAJPEV010001017">
    <property type="protein sequence ID" value="CAG0890173.1"/>
    <property type="molecule type" value="Genomic_DNA"/>
</dbReference>
<dbReference type="GO" id="GO:0005737">
    <property type="term" value="C:cytoplasm"/>
    <property type="evidence" value="ECO:0007669"/>
    <property type="project" value="TreeGrafter"/>
</dbReference>
<name>A0A7R9A2Q3_9CRUS</name>
<keyword evidence="2 3" id="KW-0040">ANK repeat</keyword>
<accession>A0A7R9A2Q3</accession>
<keyword evidence="5" id="KW-1185">Reference proteome</keyword>
<sequence length="82" mass="8570">MTKTPPALDELRLLLASGAKVTSPVALGLRPLHYACWQGYPEAAHLLLVRGAPVDALDDAGYSALHLSAEHGREFHAAGGGV</sequence>
<evidence type="ECO:0000256" key="3">
    <source>
        <dbReference type="PROSITE-ProRule" id="PRU00023"/>
    </source>
</evidence>
<reference evidence="4" key="1">
    <citation type="submission" date="2020-11" db="EMBL/GenBank/DDBJ databases">
        <authorList>
            <person name="Tran Van P."/>
        </authorList>
    </citation>
    <scope>NUCLEOTIDE SEQUENCE</scope>
</reference>
<feature type="repeat" description="ANK" evidence="3">
    <location>
        <begin position="27"/>
        <end position="59"/>
    </location>
</feature>
<dbReference type="Gene3D" id="1.25.40.20">
    <property type="entry name" value="Ankyrin repeat-containing domain"/>
    <property type="match status" value="1"/>
</dbReference>
<dbReference type="Proteomes" id="UP000677054">
    <property type="component" value="Unassembled WGS sequence"/>
</dbReference>
<dbReference type="PROSITE" id="PS50297">
    <property type="entry name" value="ANK_REP_REGION"/>
    <property type="match status" value="1"/>
</dbReference>
<gene>
    <name evidence="4" type="ORF">DSTB1V02_LOCUS5884</name>
</gene>
<dbReference type="InterPro" id="IPR002110">
    <property type="entry name" value="Ankyrin_rpt"/>
</dbReference>